<proteinExistence type="predicted"/>
<sequence>MKKTGLLFVGLAAVLTLAGCGTKLSTSKTTYSNSGMVAIIKGDASGKSVSYKADTESGKTSVNDGKFTFTVPMSTSKQNVTIKDGDASTKVTVKAAQSLGAYKTVATKYNQAIIATALPANIQKQLQAAATKKQPTKEEVAKMPIAQQQQLVAEQKALQSAMKTATDKTKDQQLPTSVSGLKEVLDVAGGKLRVNVQDGQLISATQIAPIKAMKDKKKQAAFGQMFGLLANSVGADAKKVGADFQKALKDQDGSNTTIKTIKSNGVKFNVGASASDIFIYVTK</sequence>
<feature type="signal peptide" evidence="1">
    <location>
        <begin position="1"/>
        <end position="18"/>
    </location>
</feature>
<reference evidence="2 3" key="1">
    <citation type="journal article" date="2015" name="Genome Announc.">
        <title>Expanding the biotechnology potential of lactobacilli through comparative genomics of 213 strains and associated genera.</title>
        <authorList>
            <person name="Sun Z."/>
            <person name="Harris H.M."/>
            <person name="McCann A."/>
            <person name="Guo C."/>
            <person name="Argimon S."/>
            <person name="Zhang W."/>
            <person name="Yang X."/>
            <person name="Jeffery I.B."/>
            <person name="Cooney J.C."/>
            <person name="Kagawa T.F."/>
            <person name="Liu W."/>
            <person name="Song Y."/>
            <person name="Salvetti E."/>
            <person name="Wrobel A."/>
            <person name="Rasinkangas P."/>
            <person name="Parkhill J."/>
            <person name="Rea M.C."/>
            <person name="O'Sullivan O."/>
            <person name="Ritari J."/>
            <person name="Douillard F.P."/>
            <person name="Paul Ross R."/>
            <person name="Yang R."/>
            <person name="Briner A.E."/>
            <person name="Felis G.E."/>
            <person name="de Vos W.M."/>
            <person name="Barrangou R."/>
            <person name="Klaenhammer T.R."/>
            <person name="Caufield P.W."/>
            <person name="Cui Y."/>
            <person name="Zhang H."/>
            <person name="O'Toole P.W."/>
        </authorList>
    </citation>
    <scope>NUCLEOTIDE SEQUENCE [LARGE SCALE GENOMIC DNA]</scope>
    <source>
        <strain evidence="2 3">DSM 22697</strain>
    </source>
</reference>
<dbReference type="RefSeq" id="WP_056989896.1">
    <property type="nucleotide sequence ID" value="NZ_AYZJ01000084.1"/>
</dbReference>
<keyword evidence="3" id="KW-1185">Reference proteome</keyword>
<comment type="caution">
    <text evidence="2">The sequence shown here is derived from an EMBL/GenBank/DDBJ whole genome shotgun (WGS) entry which is preliminary data.</text>
</comment>
<dbReference type="AlphaFoldDB" id="A0A0R2EXQ2"/>
<organism evidence="2 3">
    <name type="scientific">Lacticaseibacillus camelliae DSM 22697 = JCM 13995</name>
    <dbReference type="NCBI Taxonomy" id="1423730"/>
    <lineage>
        <taxon>Bacteria</taxon>
        <taxon>Bacillati</taxon>
        <taxon>Bacillota</taxon>
        <taxon>Bacilli</taxon>
        <taxon>Lactobacillales</taxon>
        <taxon>Lactobacillaceae</taxon>
        <taxon>Lacticaseibacillus</taxon>
    </lineage>
</organism>
<dbReference type="PATRIC" id="fig|1423730.4.peg.513"/>
<accession>A0A0R2EXQ2</accession>
<evidence type="ECO:0008006" key="4">
    <source>
        <dbReference type="Google" id="ProtNLM"/>
    </source>
</evidence>
<evidence type="ECO:0000313" key="3">
    <source>
        <dbReference type="Proteomes" id="UP000050865"/>
    </source>
</evidence>
<feature type="chain" id="PRO_5039166076" description="Lipoprotein" evidence="1">
    <location>
        <begin position="19"/>
        <end position="283"/>
    </location>
</feature>
<evidence type="ECO:0000256" key="1">
    <source>
        <dbReference type="SAM" id="SignalP"/>
    </source>
</evidence>
<gene>
    <name evidence="2" type="ORF">FC75_GL000493</name>
</gene>
<dbReference type="Proteomes" id="UP000050865">
    <property type="component" value="Unassembled WGS sequence"/>
</dbReference>
<protein>
    <recommendedName>
        <fullName evidence="4">Lipoprotein</fullName>
    </recommendedName>
</protein>
<evidence type="ECO:0000313" key="2">
    <source>
        <dbReference type="EMBL" id="KRN18725.1"/>
    </source>
</evidence>
<dbReference type="EMBL" id="AYZJ01000084">
    <property type="protein sequence ID" value="KRN18725.1"/>
    <property type="molecule type" value="Genomic_DNA"/>
</dbReference>
<dbReference type="PROSITE" id="PS51257">
    <property type="entry name" value="PROKAR_LIPOPROTEIN"/>
    <property type="match status" value="1"/>
</dbReference>
<keyword evidence="1" id="KW-0732">Signal</keyword>
<dbReference type="STRING" id="1423730.FC75_GL000493"/>
<name>A0A0R2EXQ2_9LACO</name>